<keyword evidence="2" id="KW-1185">Reference proteome</keyword>
<dbReference type="AlphaFoldDB" id="A0A9J5ZD37"/>
<evidence type="ECO:0000313" key="1">
    <source>
        <dbReference type="EMBL" id="KAG5610867.1"/>
    </source>
</evidence>
<comment type="caution">
    <text evidence="1">The sequence shown here is derived from an EMBL/GenBank/DDBJ whole genome shotgun (WGS) entry which is preliminary data.</text>
</comment>
<reference evidence="1 2" key="1">
    <citation type="submission" date="2020-09" db="EMBL/GenBank/DDBJ databases">
        <title>De no assembly of potato wild relative species, Solanum commersonii.</title>
        <authorList>
            <person name="Cho K."/>
        </authorList>
    </citation>
    <scope>NUCLEOTIDE SEQUENCE [LARGE SCALE GENOMIC DNA]</scope>
    <source>
        <strain evidence="1">LZ3.2</strain>
        <tissue evidence="1">Leaf</tissue>
    </source>
</reference>
<proteinExistence type="predicted"/>
<dbReference type="Proteomes" id="UP000824120">
    <property type="component" value="Chromosome 4"/>
</dbReference>
<dbReference type="EMBL" id="JACXVP010000004">
    <property type="protein sequence ID" value="KAG5610867.1"/>
    <property type="molecule type" value="Genomic_DNA"/>
</dbReference>
<accession>A0A9J5ZD37</accession>
<organism evidence="1 2">
    <name type="scientific">Solanum commersonii</name>
    <name type="common">Commerson's wild potato</name>
    <name type="synonym">Commerson's nightshade</name>
    <dbReference type="NCBI Taxonomy" id="4109"/>
    <lineage>
        <taxon>Eukaryota</taxon>
        <taxon>Viridiplantae</taxon>
        <taxon>Streptophyta</taxon>
        <taxon>Embryophyta</taxon>
        <taxon>Tracheophyta</taxon>
        <taxon>Spermatophyta</taxon>
        <taxon>Magnoliopsida</taxon>
        <taxon>eudicotyledons</taxon>
        <taxon>Gunneridae</taxon>
        <taxon>Pentapetalae</taxon>
        <taxon>asterids</taxon>
        <taxon>lamiids</taxon>
        <taxon>Solanales</taxon>
        <taxon>Solanaceae</taxon>
        <taxon>Solanoideae</taxon>
        <taxon>Solaneae</taxon>
        <taxon>Solanum</taxon>
    </lineage>
</organism>
<name>A0A9J5ZD37_SOLCO</name>
<sequence length="102" mass="11500">MVETRTALADAACCWPTSVGRCVQATFDVCRRWMMSLAIGRRCLPDAHMPRLSSRALIDLCRWRRLPSRGVDACMPWLMPPAVSRHCLPDADMPRLMRASLG</sequence>
<gene>
    <name evidence="1" type="ORF">H5410_022148</name>
</gene>
<protein>
    <submittedName>
        <fullName evidence="1">Uncharacterized protein</fullName>
    </submittedName>
</protein>
<evidence type="ECO:0000313" key="2">
    <source>
        <dbReference type="Proteomes" id="UP000824120"/>
    </source>
</evidence>